<dbReference type="InterPro" id="IPR009327">
    <property type="entry name" value="Cupin_DUF985"/>
</dbReference>
<protein>
    <submittedName>
        <fullName evidence="2">Cupin domain-containing protein</fullName>
    </submittedName>
</protein>
<dbReference type="PANTHER" id="PTHR33387">
    <property type="entry name" value="RMLC-LIKE JELLY ROLL FOLD PROTEIN"/>
    <property type="match status" value="1"/>
</dbReference>
<dbReference type="RefSeq" id="WP_230003441.1">
    <property type="nucleotide sequence ID" value="NZ_CP087134.1"/>
</dbReference>
<dbReference type="CDD" id="cd06121">
    <property type="entry name" value="cupin_YML079wp"/>
    <property type="match status" value="1"/>
</dbReference>
<reference evidence="2 3" key="1">
    <citation type="submission" date="2023-11" db="EMBL/GenBank/DDBJ databases">
        <title>Unpublished Manusciprt.</title>
        <authorList>
            <person name="Saticioglu I.B."/>
            <person name="Ay H."/>
            <person name="Ajmi N."/>
            <person name="Altun S."/>
            <person name="Duman M."/>
        </authorList>
    </citation>
    <scope>NUCLEOTIDE SEQUENCE [LARGE SCALE GENOMIC DNA]</scope>
    <source>
        <strain evidence="2 3">Fl-318</strain>
    </source>
</reference>
<dbReference type="InterPro" id="IPR014710">
    <property type="entry name" value="RmlC-like_jellyroll"/>
</dbReference>
<accession>A0ABU4RE19</accession>
<dbReference type="Proteomes" id="UP001273350">
    <property type="component" value="Unassembled WGS sequence"/>
</dbReference>
<dbReference type="Gene3D" id="2.60.120.10">
    <property type="entry name" value="Jelly Rolls"/>
    <property type="match status" value="1"/>
</dbReference>
<dbReference type="InterPro" id="IPR039935">
    <property type="entry name" value="YML079W-like"/>
</dbReference>
<organism evidence="2 3">
    <name type="scientific">Flavobacterium cupriresistens</name>
    <dbReference type="NCBI Taxonomy" id="2893885"/>
    <lineage>
        <taxon>Bacteria</taxon>
        <taxon>Pseudomonadati</taxon>
        <taxon>Bacteroidota</taxon>
        <taxon>Flavobacteriia</taxon>
        <taxon>Flavobacteriales</taxon>
        <taxon>Flavobacteriaceae</taxon>
        <taxon>Flavobacterium</taxon>
    </lineage>
</organism>
<keyword evidence="3" id="KW-1185">Reference proteome</keyword>
<gene>
    <name evidence="2" type="ORF">SGQ83_12725</name>
</gene>
<dbReference type="SUPFAM" id="SSF51182">
    <property type="entry name" value="RmlC-like cupins"/>
    <property type="match status" value="1"/>
</dbReference>
<evidence type="ECO:0000313" key="2">
    <source>
        <dbReference type="EMBL" id="MDX6190218.1"/>
    </source>
</evidence>
<dbReference type="InterPro" id="IPR035965">
    <property type="entry name" value="PAS-like_dom_sf"/>
</dbReference>
<comment type="caution">
    <text evidence="2">The sequence shown here is derived from an EMBL/GenBank/DDBJ whole genome shotgun (WGS) entry which is preliminary data.</text>
</comment>
<dbReference type="PANTHER" id="PTHR33387:SF3">
    <property type="entry name" value="DUF985 DOMAIN-CONTAINING PROTEIN"/>
    <property type="match status" value="1"/>
</dbReference>
<dbReference type="Pfam" id="PF06172">
    <property type="entry name" value="Cupin_5"/>
    <property type="match status" value="1"/>
</dbReference>
<feature type="domain" description="DUF985" evidence="1">
    <location>
        <begin position="145"/>
        <end position="279"/>
    </location>
</feature>
<evidence type="ECO:0000259" key="1">
    <source>
        <dbReference type="Pfam" id="PF06172"/>
    </source>
</evidence>
<dbReference type="EMBL" id="JAWXVI010000006">
    <property type="protein sequence ID" value="MDX6190218.1"/>
    <property type="molecule type" value="Genomic_DNA"/>
</dbReference>
<sequence>MENQTLNELDTDINNIPLDTIPAMTVGDVLDKTDGVYFCIKNRDAVFLWVNKDFADLLGQKQEDLIGTRDSRAAHVAHDKEVMESGIPLLNYYETIEITEPDGSVADLEIVTQKGLLRKKGGDEIIGITVCFSKRFPNANIEADRLIRKLNMVPTGIGGYLAHGPESDIILPEAALPKRFNGDRRAYSTNYYLLKEGEVLKIHALNQDEQWFFHQGSAIKLHIFSEEGVYSTVTFGSDLDQGQLLMGAAPHNHWFGAELVGLGYALSSCSLAPAWDKSDSFLPTPEQIEMLKIKFPEQVEIINKLQ</sequence>
<name>A0ABU4RE19_9FLAO</name>
<dbReference type="SUPFAM" id="SSF55785">
    <property type="entry name" value="PYP-like sensor domain (PAS domain)"/>
    <property type="match status" value="1"/>
</dbReference>
<dbReference type="InterPro" id="IPR011051">
    <property type="entry name" value="RmlC_Cupin_sf"/>
</dbReference>
<evidence type="ECO:0000313" key="3">
    <source>
        <dbReference type="Proteomes" id="UP001273350"/>
    </source>
</evidence>
<proteinExistence type="predicted"/>